<dbReference type="SUPFAM" id="SSF55785">
    <property type="entry name" value="PYP-like sensor domain (PAS domain)"/>
    <property type="match status" value="1"/>
</dbReference>
<dbReference type="OrthoDB" id="6347338at2"/>
<dbReference type="Gene3D" id="3.30.450.20">
    <property type="entry name" value="PAS domain"/>
    <property type="match status" value="1"/>
</dbReference>
<feature type="transmembrane region" description="Helical" evidence="1">
    <location>
        <begin position="153"/>
        <end position="175"/>
    </location>
</feature>
<evidence type="ECO:0000256" key="1">
    <source>
        <dbReference type="SAM" id="Phobius"/>
    </source>
</evidence>
<comment type="caution">
    <text evidence="3">The sequence shown here is derived from an EMBL/GenBank/DDBJ whole genome shotgun (WGS) entry which is preliminary data.</text>
</comment>
<dbReference type="EMBL" id="QMDL01000003">
    <property type="protein sequence ID" value="RMJ03002.1"/>
    <property type="molecule type" value="Genomic_DNA"/>
</dbReference>
<organism evidence="3 4">
    <name type="scientific">Marinobacter litoralis</name>
    <dbReference type="NCBI Taxonomy" id="187981"/>
    <lineage>
        <taxon>Bacteria</taxon>
        <taxon>Pseudomonadati</taxon>
        <taxon>Pseudomonadota</taxon>
        <taxon>Gammaproteobacteria</taxon>
        <taxon>Pseudomonadales</taxon>
        <taxon>Marinobacteraceae</taxon>
        <taxon>Marinobacter</taxon>
    </lineage>
</organism>
<evidence type="ECO:0000313" key="4">
    <source>
        <dbReference type="Proteomes" id="UP000265903"/>
    </source>
</evidence>
<keyword evidence="4" id="KW-1185">Reference proteome</keyword>
<evidence type="ECO:0000259" key="2">
    <source>
        <dbReference type="SMART" id="SM00091"/>
    </source>
</evidence>
<keyword evidence="1" id="KW-1133">Transmembrane helix</keyword>
<dbReference type="Proteomes" id="UP000265903">
    <property type="component" value="Unassembled WGS sequence"/>
</dbReference>
<dbReference type="SMART" id="SM00091">
    <property type="entry name" value="PAS"/>
    <property type="match status" value="1"/>
</dbReference>
<feature type="transmembrane region" description="Helical" evidence="1">
    <location>
        <begin position="21"/>
        <end position="40"/>
    </location>
</feature>
<protein>
    <recommendedName>
        <fullName evidence="2">PAS domain-containing protein</fullName>
    </recommendedName>
</protein>
<sequence>MGSSLDSTTLFSRIRGALWSGLWVPVVILLVGTTLSVSVATRVASQAETLAYQHYQQQHRTLVLMVLDQLYRHGNDVSLLKVPLAKAMPQHLRLRIDTLDRHTKRPLLELGSIHTPMNRHALRSELNVDGNRSMVTTLPDAQLLTAPAKRSRWLILISGIALSLLAFFLSLYLCWRNHQQRKLARRQQKELKIQNQKIANLNVEKLVLRQALNDSESRSRDLINLSGNLIAELDEQGQISYISALAADIFKQAPSDLDQTPFQQLVAQADQQRFTECLEAARTDQDMTQADLALVGEHAEQSIPVTLRLIALTDPVRGIAGFRLSAQIKSPDVD</sequence>
<dbReference type="CDD" id="cd00130">
    <property type="entry name" value="PAS"/>
    <property type="match status" value="1"/>
</dbReference>
<name>A0A3M2RCK0_9GAMM</name>
<proteinExistence type="predicted"/>
<dbReference type="RefSeq" id="WP_114335238.1">
    <property type="nucleotide sequence ID" value="NZ_QMDL01000003.1"/>
</dbReference>
<dbReference type="AlphaFoldDB" id="A0A3M2RCK0"/>
<accession>A0A3M2RCK0</accession>
<reference evidence="3 4" key="1">
    <citation type="submission" date="2018-08" db="EMBL/GenBank/DDBJ databases">
        <title>Whole Genome Sequence of the Moderate Halophilic Marine Bacterium Marinobacter litoralis Sw-45.</title>
        <authorList>
            <person name="Musa H."/>
        </authorList>
    </citation>
    <scope>NUCLEOTIDE SEQUENCE [LARGE SCALE GENOMIC DNA]</scope>
    <source>
        <strain evidence="3 4">Sw-45</strain>
    </source>
</reference>
<gene>
    <name evidence="3" type="ORF">DOQ08_02467</name>
</gene>
<keyword evidence="1" id="KW-0472">Membrane</keyword>
<dbReference type="InterPro" id="IPR000014">
    <property type="entry name" value="PAS"/>
</dbReference>
<dbReference type="InterPro" id="IPR035965">
    <property type="entry name" value="PAS-like_dom_sf"/>
</dbReference>
<evidence type="ECO:0000313" key="3">
    <source>
        <dbReference type="EMBL" id="RMJ03002.1"/>
    </source>
</evidence>
<feature type="domain" description="PAS" evidence="2">
    <location>
        <begin position="217"/>
        <end position="283"/>
    </location>
</feature>
<keyword evidence="1" id="KW-0812">Transmembrane</keyword>